<keyword evidence="5" id="KW-0046">Antibiotic resistance</keyword>
<comment type="caution">
    <text evidence="8">The sequence shown here is derived from an EMBL/GenBank/DDBJ whole genome shotgun (WGS) entry which is preliminary data.</text>
</comment>
<feature type="region of interest" description="Disordered" evidence="6">
    <location>
        <begin position="341"/>
        <end position="396"/>
    </location>
</feature>
<keyword evidence="9" id="KW-1185">Reference proteome</keyword>
<dbReference type="Proteomes" id="UP000287609">
    <property type="component" value="Unassembled WGS sequence"/>
</dbReference>
<dbReference type="GO" id="GO:0016887">
    <property type="term" value="F:ATP hydrolysis activity"/>
    <property type="evidence" value="ECO:0007669"/>
    <property type="project" value="InterPro"/>
</dbReference>
<evidence type="ECO:0000313" key="8">
    <source>
        <dbReference type="EMBL" id="RSX54893.1"/>
    </source>
</evidence>
<evidence type="ECO:0000256" key="5">
    <source>
        <dbReference type="ARBA" id="ARBA00023251"/>
    </source>
</evidence>
<comment type="subcellular location">
    <subcellularLocation>
        <location evidence="1">Cell membrane</location>
        <topology evidence="1">Peripheral membrane protein</topology>
    </subcellularLocation>
</comment>
<dbReference type="GO" id="GO:0005524">
    <property type="term" value="F:ATP binding"/>
    <property type="evidence" value="ECO:0007669"/>
    <property type="project" value="UniProtKB-KW"/>
</dbReference>
<name>A0A430FPY3_9BIFI</name>
<feature type="compositionally biased region" description="Low complexity" evidence="6">
    <location>
        <begin position="341"/>
        <end position="354"/>
    </location>
</feature>
<evidence type="ECO:0000259" key="7">
    <source>
        <dbReference type="PROSITE" id="PS50893"/>
    </source>
</evidence>
<evidence type="ECO:0000256" key="6">
    <source>
        <dbReference type="SAM" id="MobiDB-lite"/>
    </source>
</evidence>
<organism evidence="8 9">
    <name type="scientific">Bifidobacterium dolichotidis</name>
    <dbReference type="NCBI Taxonomy" id="2306976"/>
    <lineage>
        <taxon>Bacteria</taxon>
        <taxon>Bacillati</taxon>
        <taxon>Actinomycetota</taxon>
        <taxon>Actinomycetes</taxon>
        <taxon>Bifidobacteriales</taxon>
        <taxon>Bifidobacteriaceae</taxon>
        <taxon>Bifidobacterium</taxon>
    </lineage>
</organism>
<dbReference type="InterPro" id="IPR003593">
    <property type="entry name" value="AAA+_ATPase"/>
</dbReference>
<dbReference type="PROSITE" id="PS50893">
    <property type="entry name" value="ABC_TRANSPORTER_2"/>
    <property type="match status" value="1"/>
</dbReference>
<dbReference type="AlphaFoldDB" id="A0A430FPY3"/>
<dbReference type="InterPro" id="IPR003439">
    <property type="entry name" value="ABC_transporter-like_ATP-bd"/>
</dbReference>
<dbReference type="EMBL" id="QXGM01000002">
    <property type="protein sequence ID" value="RSX54893.1"/>
    <property type="molecule type" value="Genomic_DNA"/>
</dbReference>
<dbReference type="PANTHER" id="PTHR42711:SF19">
    <property type="entry name" value="DOXORUBICIN RESISTANCE ATP-BINDING PROTEIN DRRA"/>
    <property type="match status" value="1"/>
</dbReference>
<reference evidence="8 9" key="1">
    <citation type="submission" date="2018-09" db="EMBL/GenBank/DDBJ databases">
        <title>Characterization of the phylogenetic diversity of five novel species belonging to the genus Bifidobacterium.</title>
        <authorList>
            <person name="Lugli G.A."/>
            <person name="Duranti S."/>
            <person name="Milani C."/>
        </authorList>
    </citation>
    <scope>NUCLEOTIDE SEQUENCE [LARGE SCALE GENOMIC DNA]</scope>
    <source>
        <strain evidence="8 9">2036B</strain>
    </source>
</reference>
<dbReference type="GO" id="GO:0046677">
    <property type="term" value="P:response to antibiotic"/>
    <property type="evidence" value="ECO:0007669"/>
    <property type="project" value="UniProtKB-KW"/>
</dbReference>
<evidence type="ECO:0000256" key="3">
    <source>
        <dbReference type="ARBA" id="ARBA00022741"/>
    </source>
</evidence>
<evidence type="ECO:0000256" key="4">
    <source>
        <dbReference type="ARBA" id="ARBA00022840"/>
    </source>
</evidence>
<evidence type="ECO:0000256" key="1">
    <source>
        <dbReference type="ARBA" id="ARBA00004202"/>
    </source>
</evidence>
<dbReference type="Pfam" id="PF00005">
    <property type="entry name" value="ABC_tran"/>
    <property type="match status" value="1"/>
</dbReference>
<dbReference type="CDD" id="cd03230">
    <property type="entry name" value="ABC_DR_subfamily_A"/>
    <property type="match status" value="1"/>
</dbReference>
<evidence type="ECO:0000313" key="9">
    <source>
        <dbReference type="Proteomes" id="UP000287609"/>
    </source>
</evidence>
<keyword evidence="3" id="KW-0547">Nucleotide-binding</keyword>
<sequence>MTSPDTQAAVSIRGLYKHFDQKIAVNNLSLDIPVGSYYGLVGPNGAGKTTTISMMSGLLKPDGGSTMILGKDVWSDVNSAKRQIGLMPQPDQIFDLLSGMQLLMYAGMLRGLPRAEVQKRANDLLAAFDLTEAANKSVSSYSAGMTKKICLASAMIHSPRILILDEPFEAVDPISSANIKDILQEYVATGGTVIISSHVMALVERMCTHVAVINDGQVAAAGTIDEVAAGRDLEDRFLELVGGRHEAAHLGWLDGKRGSDQAAMDKSGTENNGTEQNAYGKPSATMQDQQTHNQSMMSDASSLGASKDLREESLGSFHDQPSIIGKYMQTASSYASCSGISRSRSASMPASPMRQQGPFAHQPDRTQPPFPSSHPHALQPPRPGAGGHTSGDGGQL</sequence>
<protein>
    <submittedName>
        <fullName evidence="8">ABC transporter</fullName>
    </submittedName>
</protein>
<dbReference type="SUPFAM" id="SSF52540">
    <property type="entry name" value="P-loop containing nucleoside triphosphate hydrolases"/>
    <property type="match status" value="1"/>
</dbReference>
<dbReference type="Gene3D" id="3.40.50.300">
    <property type="entry name" value="P-loop containing nucleotide triphosphate hydrolases"/>
    <property type="match status" value="1"/>
</dbReference>
<gene>
    <name evidence="8" type="ORF">D2E26_0947</name>
</gene>
<dbReference type="InterPro" id="IPR027417">
    <property type="entry name" value="P-loop_NTPase"/>
</dbReference>
<accession>A0A430FPY3</accession>
<proteinExistence type="predicted"/>
<feature type="region of interest" description="Disordered" evidence="6">
    <location>
        <begin position="256"/>
        <end position="306"/>
    </location>
</feature>
<dbReference type="SMART" id="SM00382">
    <property type="entry name" value="AAA"/>
    <property type="match status" value="1"/>
</dbReference>
<feature type="compositionally biased region" description="Pro residues" evidence="6">
    <location>
        <begin position="366"/>
        <end position="383"/>
    </location>
</feature>
<dbReference type="InterPro" id="IPR050763">
    <property type="entry name" value="ABC_transporter_ATP-binding"/>
</dbReference>
<feature type="compositionally biased region" description="Gly residues" evidence="6">
    <location>
        <begin position="384"/>
        <end position="396"/>
    </location>
</feature>
<dbReference type="GO" id="GO:0005886">
    <property type="term" value="C:plasma membrane"/>
    <property type="evidence" value="ECO:0007669"/>
    <property type="project" value="UniProtKB-SubCell"/>
</dbReference>
<keyword evidence="2" id="KW-0813">Transport</keyword>
<feature type="domain" description="ABC transporter" evidence="7">
    <location>
        <begin position="10"/>
        <end position="240"/>
    </location>
</feature>
<feature type="compositionally biased region" description="Polar residues" evidence="6">
    <location>
        <begin position="284"/>
        <end position="304"/>
    </location>
</feature>
<dbReference type="PANTHER" id="PTHR42711">
    <property type="entry name" value="ABC TRANSPORTER ATP-BINDING PROTEIN"/>
    <property type="match status" value="1"/>
</dbReference>
<keyword evidence="4" id="KW-0067">ATP-binding</keyword>
<evidence type="ECO:0000256" key="2">
    <source>
        <dbReference type="ARBA" id="ARBA00022448"/>
    </source>
</evidence>